<evidence type="ECO:0000259" key="10">
    <source>
        <dbReference type="Pfam" id="PF01618"/>
    </source>
</evidence>
<dbReference type="Proteomes" id="UP000295382">
    <property type="component" value="Unassembled WGS sequence"/>
</dbReference>
<dbReference type="PANTHER" id="PTHR30625:SF15">
    <property type="entry name" value="BIOPOLYMER TRANSPORT PROTEIN EXBB"/>
    <property type="match status" value="1"/>
</dbReference>
<keyword evidence="4 9" id="KW-0812">Transmembrane</keyword>
<dbReference type="GO" id="GO:0005886">
    <property type="term" value="C:plasma membrane"/>
    <property type="evidence" value="ECO:0007669"/>
    <property type="project" value="UniProtKB-SubCell"/>
</dbReference>
<evidence type="ECO:0000256" key="2">
    <source>
        <dbReference type="ARBA" id="ARBA00022448"/>
    </source>
</evidence>
<evidence type="ECO:0000256" key="4">
    <source>
        <dbReference type="ARBA" id="ARBA00022692"/>
    </source>
</evidence>
<keyword evidence="6 9" id="KW-1133">Transmembrane helix</keyword>
<evidence type="ECO:0000256" key="1">
    <source>
        <dbReference type="ARBA" id="ARBA00004651"/>
    </source>
</evidence>
<evidence type="ECO:0000256" key="7">
    <source>
        <dbReference type="ARBA" id="ARBA00023136"/>
    </source>
</evidence>
<gene>
    <name evidence="11" type="ORF">EDC30_101234</name>
</gene>
<keyword evidence="3" id="KW-1003">Cell membrane</keyword>
<dbReference type="PANTHER" id="PTHR30625">
    <property type="entry name" value="PROTEIN TOLQ"/>
    <property type="match status" value="1"/>
</dbReference>
<dbReference type="InterPro" id="IPR002898">
    <property type="entry name" value="MotA_ExbB_proton_chnl"/>
</dbReference>
<sequence>MNNLQATLDSLRYGGLIVYPLLALALLALLICIDKLYVYLRYVRLPAAIVDLVETYDFSWVDLGQRLKALGPRNYFVRFFRVIMENRSKPVWWVESRAGDEAQQLEKSLGRGLWVLETIVTAAPLLGLLGTIDGMMDSFKLIGGSGLVNPAGITGGVAQALIATALGLVIAILALFAFNFFSSRQAQTVDEMERLGTRLTDHIRLDQQAQTARGESREAA</sequence>
<evidence type="ECO:0000256" key="8">
    <source>
        <dbReference type="RuleBase" id="RU004057"/>
    </source>
</evidence>
<feature type="transmembrane region" description="Helical" evidence="9">
    <location>
        <begin position="113"/>
        <end position="132"/>
    </location>
</feature>
<dbReference type="InterPro" id="IPR050790">
    <property type="entry name" value="ExbB/TolQ_transport"/>
</dbReference>
<dbReference type="Pfam" id="PF01618">
    <property type="entry name" value="MotA_ExbB"/>
    <property type="match status" value="1"/>
</dbReference>
<protein>
    <submittedName>
        <fullName evidence="11">Outer membrane transport energization protein ExbB</fullName>
    </submittedName>
</protein>
<dbReference type="RefSeq" id="WP_132256509.1">
    <property type="nucleotide sequence ID" value="NZ_SLZQ01000001.1"/>
</dbReference>
<feature type="transmembrane region" description="Helical" evidence="9">
    <location>
        <begin position="12"/>
        <end position="33"/>
    </location>
</feature>
<dbReference type="GO" id="GO:0017038">
    <property type="term" value="P:protein import"/>
    <property type="evidence" value="ECO:0007669"/>
    <property type="project" value="TreeGrafter"/>
</dbReference>
<comment type="similarity">
    <text evidence="8">Belongs to the exbB/tolQ family.</text>
</comment>
<name>A0A4R3I5J9_PAULE</name>
<evidence type="ECO:0000313" key="11">
    <source>
        <dbReference type="EMBL" id="TCS39279.1"/>
    </source>
</evidence>
<comment type="caution">
    <text evidence="11">The sequence shown here is derived from an EMBL/GenBank/DDBJ whole genome shotgun (WGS) entry which is preliminary data.</text>
</comment>
<keyword evidence="2 8" id="KW-0813">Transport</keyword>
<dbReference type="EMBL" id="SLZQ01000001">
    <property type="protein sequence ID" value="TCS39279.1"/>
    <property type="molecule type" value="Genomic_DNA"/>
</dbReference>
<proteinExistence type="inferred from homology"/>
<evidence type="ECO:0000256" key="3">
    <source>
        <dbReference type="ARBA" id="ARBA00022475"/>
    </source>
</evidence>
<evidence type="ECO:0000313" key="12">
    <source>
        <dbReference type="Proteomes" id="UP000295382"/>
    </source>
</evidence>
<organism evidence="11 12">
    <name type="scientific">Paucimonas lemoignei</name>
    <name type="common">Pseudomonas lemoignei</name>
    <dbReference type="NCBI Taxonomy" id="29443"/>
    <lineage>
        <taxon>Bacteria</taxon>
        <taxon>Pseudomonadati</taxon>
        <taxon>Pseudomonadota</taxon>
        <taxon>Betaproteobacteria</taxon>
        <taxon>Burkholderiales</taxon>
        <taxon>Burkholderiaceae</taxon>
        <taxon>Paucimonas</taxon>
    </lineage>
</organism>
<feature type="domain" description="MotA/TolQ/ExbB proton channel" evidence="10">
    <location>
        <begin position="89"/>
        <end position="193"/>
    </location>
</feature>
<accession>A0A4R3I5J9</accession>
<comment type="subcellular location">
    <subcellularLocation>
        <location evidence="1">Cell membrane</location>
        <topology evidence="1">Multi-pass membrane protein</topology>
    </subcellularLocation>
    <subcellularLocation>
        <location evidence="8">Membrane</location>
        <topology evidence="8">Multi-pass membrane protein</topology>
    </subcellularLocation>
</comment>
<feature type="transmembrane region" description="Helical" evidence="9">
    <location>
        <begin position="152"/>
        <end position="178"/>
    </location>
</feature>
<reference evidence="11 12" key="1">
    <citation type="submission" date="2019-03" db="EMBL/GenBank/DDBJ databases">
        <title>Genomic Encyclopedia of Type Strains, Phase IV (KMG-IV): sequencing the most valuable type-strain genomes for metagenomic binning, comparative biology and taxonomic classification.</title>
        <authorList>
            <person name="Goeker M."/>
        </authorList>
    </citation>
    <scope>NUCLEOTIDE SEQUENCE [LARGE SCALE GENOMIC DNA]</scope>
    <source>
        <strain evidence="11 12">DSM 7445</strain>
    </source>
</reference>
<keyword evidence="12" id="KW-1185">Reference proteome</keyword>
<keyword evidence="7 9" id="KW-0472">Membrane</keyword>
<evidence type="ECO:0000256" key="9">
    <source>
        <dbReference type="SAM" id="Phobius"/>
    </source>
</evidence>
<evidence type="ECO:0000256" key="5">
    <source>
        <dbReference type="ARBA" id="ARBA00022927"/>
    </source>
</evidence>
<dbReference type="AlphaFoldDB" id="A0A4R3I5J9"/>
<evidence type="ECO:0000256" key="6">
    <source>
        <dbReference type="ARBA" id="ARBA00022989"/>
    </source>
</evidence>
<dbReference type="OrthoDB" id="4045at2"/>
<keyword evidence="5 8" id="KW-0653">Protein transport</keyword>